<gene>
    <name evidence="2" type="ORF">BK671_27640</name>
</gene>
<dbReference type="GO" id="GO:0016757">
    <property type="term" value="F:glycosyltransferase activity"/>
    <property type="evidence" value="ECO:0007669"/>
    <property type="project" value="InterPro"/>
</dbReference>
<evidence type="ECO:0000313" key="3">
    <source>
        <dbReference type="Proteomes" id="UP000285757"/>
    </source>
</evidence>
<dbReference type="Pfam" id="PF00534">
    <property type="entry name" value="Glycos_transf_1"/>
    <property type="match status" value="1"/>
</dbReference>
<dbReference type="InterPro" id="IPR001296">
    <property type="entry name" value="Glyco_trans_1"/>
</dbReference>
<feature type="domain" description="Glycosyl transferase family 1" evidence="1">
    <location>
        <begin position="377"/>
        <end position="442"/>
    </location>
</feature>
<dbReference type="SUPFAM" id="SSF53756">
    <property type="entry name" value="UDP-Glycosyltransferase/glycogen phosphorylase"/>
    <property type="match status" value="1"/>
</dbReference>
<reference evidence="2 3" key="1">
    <citation type="submission" date="2016-10" db="EMBL/GenBank/DDBJ databases">
        <title>Comparative genome analysis of multiple Pseudomonas spp. focuses on biocontrol and plant growth promoting traits.</title>
        <authorList>
            <person name="Tao X.-Y."/>
            <person name="Taylor C.G."/>
        </authorList>
    </citation>
    <scope>NUCLEOTIDE SEQUENCE [LARGE SCALE GENOMIC DNA]</scope>
    <source>
        <strain evidence="2 3">24D3</strain>
    </source>
</reference>
<accession>A0A423KUT1</accession>
<sequence length="534" mass="60382">MAVSSWNAMNFILYSDINDRSISQNLGHPDSSYYFVLKAYRALLETLGRVHVVDSVADVDPAYRQLLAAGQESVFLSFTRPQKTPIDLECPTVCVVAWEYDSIPDEQWDNDPHQDWTRMLARHGRAITLSSHAAKAIRRSMGEDFPVLVLPAPLWERFTAMREQPVSAPVNAGATLTVKGCIFDSRLMDLHPDNLLPKPLTPEEQAEFDAQLEASRPPPLTLKRRFVIARHFLRLWVLNLGHERTPPVPRVRFLQNWYWEGIRDLLSDTVHEWLGKRLPNIAGPIPLPVAVQPPPRDMPDTSLQVETCVDGVVYVSVFRPSDGRKNWLQILSAFCAAFRDTPDATLVMKFTQSDLAAVYAHLMTPLTQLAPFSCRVVMIQGYLDDAEYARLYQAASFYVNASHCEVLCLPLMEFMACGKPVIAPDHTAMQDYIDESVGFVVGSSVEVCTWPHDPRMLFRAQRYRPDWGSLKQAYENSYRMAKTQPQDYQRMSLAAAERMHDYCAMPALQKRVADFFGPQSQASNIAPVTDNASC</sequence>
<dbReference type="Gene3D" id="3.40.50.2000">
    <property type="entry name" value="Glycogen Phosphorylase B"/>
    <property type="match status" value="1"/>
</dbReference>
<name>A0A423KUT1_PSEFL</name>
<evidence type="ECO:0000313" key="2">
    <source>
        <dbReference type="EMBL" id="RON59823.1"/>
    </source>
</evidence>
<dbReference type="EMBL" id="MOBU01000032">
    <property type="protein sequence ID" value="RON59823.1"/>
    <property type="molecule type" value="Genomic_DNA"/>
</dbReference>
<evidence type="ECO:0000259" key="1">
    <source>
        <dbReference type="Pfam" id="PF00534"/>
    </source>
</evidence>
<organism evidence="2 3">
    <name type="scientific">Pseudomonas fluorescens</name>
    <dbReference type="NCBI Taxonomy" id="294"/>
    <lineage>
        <taxon>Bacteria</taxon>
        <taxon>Pseudomonadati</taxon>
        <taxon>Pseudomonadota</taxon>
        <taxon>Gammaproteobacteria</taxon>
        <taxon>Pseudomonadales</taxon>
        <taxon>Pseudomonadaceae</taxon>
        <taxon>Pseudomonas</taxon>
    </lineage>
</organism>
<dbReference type="Proteomes" id="UP000285757">
    <property type="component" value="Unassembled WGS sequence"/>
</dbReference>
<dbReference type="AlphaFoldDB" id="A0A423KUT1"/>
<keyword evidence="2" id="KW-0808">Transferase</keyword>
<comment type="caution">
    <text evidence="2">The sequence shown here is derived from an EMBL/GenBank/DDBJ whole genome shotgun (WGS) entry which is preliminary data.</text>
</comment>
<dbReference type="PANTHER" id="PTHR46656">
    <property type="entry name" value="PUTATIVE-RELATED"/>
    <property type="match status" value="1"/>
</dbReference>
<dbReference type="PANTHER" id="PTHR46656:SF3">
    <property type="entry name" value="PUTATIVE-RELATED"/>
    <property type="match status" value="1"/>
</dbReference>
<protein>
    <submittedName>
        <fullName evidence="2">Glycosyltransferase</fullName>
    </submittedName>
</protein>
<proteinExistence type="predicted"/>